<organism evidence="1 2">
    <name type="scientific">Aegilops tauschii subsp. strangulata</name>
    <name type="common">Goatgrass</name>
    <dbReference type="NCBI Taxonomy" id="200361"/>
    <lineage>
        <taxon>Eukaryota</taxon>
        <taxon>Viridiplantae</taxon>
        <taxon>Streptophyta</taxon>
        <taxon>Embryophyta</taxon>
        <taxon>Tracheophyta</taxon>
        <taxon>Spermatophyta</taxon>
        <taxon>Magnoliopsida</taxon>
        <taxon>Liliopsida</taxon>
        <taxon>Poales</taxon>
        <taxon>Poaceae</taxon>
        <taxon>BOP clade</taxon>
        <taxon>Pooideae</taxon>
        <taxon>Triticodae</taxon>
        <taxon>Triticeae</taxon>
        <taxon>Triticinae</taxon>
        <taxon>Aegilops</taxon>
    </lineage>
</organism>
<dbReference type="Gramene" id="AET4Gv20493500.9">
    <property type="protein sequence ID" value="AET4Gv20493500.9"/>
    <property type="gene ID" value="AET4Gv20493500"/>
</dbReference>
<evidence type="ECO:0000313" key="1">
    <source>
        <dbReference type="EnsemblPlants" id="AET4Gv20493500.3"/>
    </source>
</evidence>
<evidence type="ECO:0000313" key="2">
    <source>
        <dbReference type="Proteomes" id="UP000015105"/>
    </source>
</evidence>
<dbReference type="EnsemblPlants" id="AET4Gv20493500.9">
    <property type="protein sequence ID" value="AET4Gv20493500.9"/>
    <property type="gene ID" value="AET4Gv20493500"/>
</dbReference>
<reference evidence="1" key="4">
    <citation type="submission" date="2019-03" db="UniProtKB">
        <authorList>
            <consortium name="EnsemblPlants"/>
        </authorList>
    </citation>
    <scope>IDENTIFICATION</scope>
</reference>
<reference evidence="2" key="1">
    <citation type="journal article" date="2014" name="Science">
        <title>Ancient hybridizations among the ancestral genomes of bread wheat.</title>
        <authorList>
            <consortium name="International Wheat Genome Sequencing Consortium,"/>
            <person name="Marcussen T."/>
            <person name="Sandve S.R."/>
            <person name="Heier L."/>
            <person name="Spannagl M."/>
            <person name="Pfeifer M."/>
            <person name="Jakobsen K.S."/>
            <person name="Wulff B.B."/>
            <person name="Steuernagel B."/>
            <person name="Mayer K.F."/>
            <person name="Olsen O.A."/>
        </authorList>
    </citation>
    <scope>NUCLEOTIDE SEQUENCE [LARGE SCALE GENOMIC DNA]</scope>
    <source>
        <strain evidence="2">cv. AL8/78</strain>
    </source>
</reference>
<proteinExistence type="predicted"/>
<reference evidence="2" key="2">
    <citation type="journal article" date="2017" name="Nat. Plants">
        <title>The Aegilops tauschii genome reveals multiple impacts of transposons.</title>
        <authorList>
            <person name="Zhao G."/>
            <person name="Zou C."/>
            <person name="Li K."/>
            <person name="Wang K."/>
            <person name="Li T."/>
            <person name="Gao L."/>
            <person name="Zhang X."/>
            <person name="Wang H."/>
            <person name="Yang Z."/>
            <person name="Liu X."/>
            <person name="Jiang W."/>
            <person name="Mao L."/>
            <person name="Kong X."/>
            <person name="Jiao Y."/>
            <person name="Jia J."/>
        </authorList>
    </citation>
    <scope>NUCLEOTIDE SEQUENCE [LARGE SCALE GENOMIC DNA]</scope>
    <source>
        <strain evidence="2">cv. AL8/78</strain>
    </source>
</reference>
<dbReference type="Gramene" id="AET4Gv20493500.3">
    <property type="protein sequence ID" value="AET4Gv20493500.3"/>
    <property type="gene ID" value="AET4Gv20493500"/>
</dbReference>
<dbReference type="Gramene" id="AET4Gv20493500.8">
    <property type="protein sequence ID" value="AET4Gv20493500.8"/>
    <property type="gene ID" value="AET4Gv20493500"/>
</dbReference>
<dbReference type="EnsemblPlants" id="AET4Gv20493500.1">
    <property type="protein sequence ID" value="AET4Gv20493500.1"/>
    <property type="gene ID" value="AET4Gv20493500"/>
</dbReference>
<dbReference type="AlphaFoldDB" id="A0A453I9J9"/>
<dbReference type="EnsemblPlants" id="AET4Gv20493500.8">
    <property type="protein sequence ID" value="AET4Gv20493500.8"/>
    <property type="gene ID" value="AET4Gv20493500"/>
</dbReference>
<reference evidence="1" key="5">
    <citation type="journal article" date="2021" name="G3 (Bethesda)">
        <title>Aegilops tauschii genome assembly Aet v5.0 features greater sequence contiguity and improved annotation.</title>
        <authorList>
            <person name="Wang L."/>
            <person name="Zhu T."/>
            <person name="Rodriguez J.C."/>
            <person name="Deal K.R."/>
            <person name="Dubcovsky J."/>
            <person name="McGuire P.E."/>
            <person name="Lux T."/>
            <person name="Spannagl M."/>
            <person name="Mayer K.F.X."/>
            <person name="Baldrich P."/>
            <person name="Meyers B.C."/>
            <person name="Huo N."/>
            <person name="Gu Y.Q."/>
            <person name="Zhou H."/>
            <person name="Devos K.M."/>
            <person name="Bennetzen J.L."/>
            <person name="Unver T."/>
            <person name="Budak H."/>
            <person name="Gulick P.J."/>
            <person name="Galiba G."/>
            <person name="Kalapos B."/>
            <person name="Nelson D.R."/>
            <person name="Li P."/>
            <person name="You F.M."/>
            <person name="Luo M.C."/>
            <person name="Dvorak J."/>
        </authorList>
    </citation>
    <scope>NUCLEOTIDE SEQUENCE [LARGE SCALE GENOMIC DNA]</scope>
    <source>
        <strain evidence="1">cv. AL8/78</strain>
    </source>
</reference>
<reference evidence="1" key="3">
    <citation type="journal article" date="2017" name="Nature">
        <title>Genome sequence of the progenitor of the wheat D genome Aegilops tauschii.</title>
        <authorList>
            <person name="Luo M.C."/>
            <person name="Gu Y.Q."/>
            <person name="Puiu D."/>
            <person name="Wang H."/>
            <person name="Twardziok S.O."/>
            <person name="Deal K.R."/>
            <person name="Huo N."/>
            <person name="Zhu T."/>
            <person name="Wang L."/>
            <person name="Wang Y."/>
            <person name="McGuire P.E."/>
            <person name="Liu S."/>
            <person name="Long H."/>
            <person name="Ramasamy R.K."/>
            <person name="Rodriguez J.C."/>
            <person name="Van S.L."/>
            <person name="Yuan L."/>
            <person name="Wang Z."/>
            <person name="Xia Z."/>
            <person name="Xiao L."/>
            <person name="Anderson O.D."/>
            <person name="Ouyang S."/>
            <person name="Liang Y."/>
            <person name="Zimin A.V."/>
            <person name="Pertea G."/>
            <person name="Qi P."/>
            <person name="Bennetzen J.L."/>
            <person name="Dai X."/>
            <person name="Dawson M.W."/>
            <person name="Muller H.G."/>
            <person name="Kugler K."/>
            <person name="Rivarola-Duarte L."/>
            <person name="Spannagl M."/>
            <person name="Mayer K.F.X."/>
            <person name="Lu F.H."/>
            <person name="Bevan M.W."/>
            <person name="Leroy P."/>
            <person name="Li P."/>
            <person name="You F.M."/>
            <person name="Sun Q."/>
            <person name="Liu Z."/>
            <person name="Lyons E."/>
            <person name="Wicker T."/>
            <person name="Salzberg S.L."/>
            <person name="Devos K.M."/>
            <person name="Dvorak J."/>
        </authorList>
    </citation>
    <scope>NUCLEOTIDE SEQUENCE [LARGE SCALE GENOMIC DNA]</scope>
    <source>
        <strain evidence="1">cv. AL8/78</strain>
    </source>
</reference>
<dbReference type="Proteomes" id="UP000015105">
    <property type="component" value="Chromosome 4D"/>
</dbReference>
<dbReference type="EnsemblPlants" id="AET4Gv20493500.5">
    <property type="protein sequence ID" value="AET4Gv20493500.5"/>
    <property type="gene ID" value="AET4Gv20493500"/>
</dbReference>
<accession>A0A453I9J9</accession>
<protein>
    <submittedName>
        <fullName evidence="1">Uncharacterized protein</fullName>
    </submittedName>
</protein>
<dbReference type="EnsemblPlants" id="AET4Gv20493500.3">
    <property type="protein sequence ID" value="AET4Gv20493500.3"/>
    <property type="gene ID" value="AET4Gv20493500"/>
</dbReference>
<dbReference type="Gramene" id="AET4Gv20493500.1">
    <property type="protein sequence ID" value="AET4Gv20493500.1"/>
    <property type="gene ID" value="AET4Gv20493500"/>
</dbReference>
<sequence>MSIYQTFLMLAREQDESTGYVFPNKALTEIGITDFFGLLCCKT</sequence>
<keyword evidence="2" id="KW-1185">Reference proteome</keyword>
<dbReference type="Gramene" id="AET4Gv20493500.2">
    <property type="protein sequence ID" value="AET4Gv20493500.2"/>
    <property type="gene ID" value="AET4Gv20493500"/>
</dbReference>
<dbReference type="Gramene" id="AET4Gv20493500.5">
    <property type="protein sequence ID" value="AET4Gv20493500.5"/>
    <property type="gene ID" value="AET4Gv20493500"/>
</dbReference>
<dbReference type="EnsemblPlants" id="AET4Gv20493500.2">
    <property type="protein sequence ID" value="AET4Gv20493500.2"/>
    <property type="gene ID" value="AET4Gv20493500"/>
</dbReference>
<name>A0A453I9J9_AEGTS</name>